<dbReference type="EMBL" id="JAVDQD010000007">
    <property type="protein sequence ID" value="MDR6241315.1"/>
    <property type="molecule type" value="Genomic_DNA"/>
</dbReference>
<feature type="domain" description="Putative auto-transporter adhesin head GIN" evidence="1">
    <location>
        <begin position="35"/>
        <end position="214"/>
    </location>
</feature>
<keyword evidence="3" id="KW-1185">Reference proteome</keyword>
<dbReference type="AlphaFoldDB" id="A0AAE4BUQ4"/>
<dbReference type="RefSeq" id="WP_309941964.1">
    <property type="nucleotide sequence ID" value="NZ_AP025305.1"/>
</dbReference>
<protein>
    <recommendedName>
        <fullName evidence="1">Putative auto-transporter adhesin head GIN domain-containing protein</fullName>
    </recommendedName>
</protein>
<evidence type="ECO:0000259" key="1">
    <source>
        <dbReference type="Pfam" id="PF10988"/>
    </source>
</evidence>
<evidence type="ECO:0000313" key="3">
    <source>
        <dbReference type="Proteomes" id="UP001185092"/>
    </source>
</evidence>
<sequence>MKNQANLGLFLFFALILSTGLSYGQTNISRSVGSFTKVNASGNIEVILKKGDSKKLNIEASNISSTDIISEVHNDELRLKLKTKIYKNIRVVITVYYEQIRHIRSGSSALVKADSAIEIESIKLEADTNGNMELPLEVSYLDVSTNSGGTIILRGHAQNMQGNSSAGGSIDAYDLKVSEAFVKANTGGNIEINATDKLEAKASTGASIHYSGDPKVLDYSNSLGGKVEERQ</sequence>
<name>A0AAE4BUQ4_9BACT</name>
<accession>A0AAE4BUQ4</accession>
<proteinExistence type="predicted"/>
<dbReference type="Pfam" id="PF10988">
    <property type="entry name" value="DUF2807"/>
    <property type="match status" value="1"/>
</dbReference>
<evidence type="ECO:0000313" key="2">
    <source>
        <dbReference type="EMBL" id="MDR6241315.1"/>
    </source>
</evidence>
<comment type="caution">
    <text evidence="2">The sequence shown here is derived from an EMBL/GenBank/DDBJ whole genome shotgun (WGS) entry which is preliminary data.</text>
</comment>
<organism evidence="2 3">
    <name type="scientific">Aureibacter tunicatorum</name>
    <dbReference type="NCBI Taxonomy" id="866807"/>
    <lineage>
        <taxon>Bacteria</taxon>
        <taxon>Pseudomonadati</taxon>
        <taxon>Bacteroidota</taxon>
        <taxon>Cytophagia</taxon>
        <taxon>Cytophagales</taxon>
        <taxon>Persicobacteraceae</taxon>
        <taxon>Aureibacter</taxon>
    </lineage>
</organism>
<dbReference type="InterPro" id="IPR021255">
    <property type="entry name" value="DUF2807"/>
</dbReference>
<reference evidence="2" key="1">
    <citation type="submission" date="2023-07" db="EMBL/GenBank/DDBJ databases">
        <title>Genomic Encyclopedia of Type Strains, Phase IV (KMG-IV): sequencing the most valuable type-strain genomes for metagenomic binning, comparative biology and taxonomic classification.</title>
        <authorList>
            <person name="Goeker M."/>
        </authorList>
    </citation>
    <scope>NUCLEOTIDE SEQUENCE</scope>
    <source>
        <strain evidence="2">DSM 26174</strain>
    </source>
</reference>
<dbReference type="Gene3D" id="2.160.20.120">
    <property type="match status" value="1"/>
</dbReference>
<dbReference type="Proteomes" id="UP001185092">
    <property type="component" value="Unassembled WGS sequence"/>
</dbReference>
<gene>
    <name evidence="2" type="ORF">HNQ88_004393</name>
</gene>